<dbReference type="CDD" id="cd13118">
    <property type="entry name" value="POLO_box_1"/>
    <property type="match status" value="1"/>
</dbReference>
<dbReference type="InterPro" id="IPR011009">
    <property type="entry name" value="Kinase-like_dom_sf"/>
</dbReference>
<dbReference type="PROSITE" id="PS00108">
    <property type="entry name" value="PROTEIN_KINASE_ST"/>
    <property type="match status" value="1"/>
</dbReference>
<dbReference type="CDD" id="cd13117">
    <property type="entry name" value="POLO_box_2"/>
    <property type="match status" value="1"/>
</dbReference>
<dbReference type="Gene3D" id="1.10.510.10">
    <property type="entry name" value="Transferase(Phosphotransferase) domain 1"/>
    <property type="match status" value="1"/>
</dbReference>
<sequence length="488" mass="54717">MLQLLDGVEYLHSVNVIHRDLKLGNIFLTDGLNVRIGDFGLAARLEHKEEKKKTMCGTPNYLAPEILDGTLGHSFEVDIWSLGVILYTLLVGKPPFETKNVKQTYKRIQANLYVFPREIPLSAEAVDLVRIILNKDPKMRPSLKAIRAHPFFTCVHPPAERRRDDIASPSTRTFADKENAAASGNHGARPRASPKIKSRHQLERERAAERGQWLRQSQNPQHPQQADVRRLVAASPKVPSPSPRSSRRSSEASPMSLASPTTPKVPARSPAEGAPLVVQKWVDYTSKYGLGYLLQGGLVGVYFNDATKLIVAPNRYEFQYYERGAQDFARHTLTRYPKELHKKVTLVKHFRNYLEKEPSGDPEATEAAAATMAAAEAMAASAGGRSPVSPEHFEDASVPLPFVKKWVRTRHAIFFRLSNRTVQVAFFDDTQILLSAQAKRLTYFDKSRQAQTLPIEEAKMDAEISKRLRYTKDVLHKLIAGSSPSPTR</sequence>
<dbReference type="PROSITE" id="PS50011">
    <property type="entry name" value="PROTEIN_KINASE_DOM"/>
    <property type="match status" value="1"/>
</dbReference>
<dbReference type="SMART" id="SM00220">
    <property type="entry name" value="S_TKc"/>
    <property type="match status" value="1"/>
</dbReference>
<dbReference type="PANTHER" id="PTHR24345">
    <property type="entry name" value="SERINE/THREONINE-PROTEIN KINASE PLK"/>
    <property type="match status" value="1"/>
</dbReference>
<evidence type="ECO:0000256" key="4">
    <source>
        <dbReference type="ARBA" id="ARBA00022741"/>
    </source>
</evidence>
<evidence type="ECO:0000256" key="5">
    <source>
        <dbReference type="ARBA" id="ARBA00022777"/>
    </source>
</evidence>
<protein>
    <submittedName>
        <fullName evidence="10">Serine/threonine-protein kinase PLK1</fullName>
    </submittedName>
</protein>
<dbReference type="AlphaFoldDB" id="A0A2R5GJV3"/>
<reference evidence="10 11" key="1">
    <citation type="submission" date="2017-12" db="EMBL/GenBank/DDBJ databases">
        <title>Sequencing, de novo assembly and annotation of complete genome of a new Thraustochytrid species, strain FCC1311.</title>
        <authorList>
            <person name="Sedici K."/>
            <person name="Godart F."/>
            <person name="Aiese Cigliano R."/>
            <person name="Sanseverino W."/>
            <person name="Barakat M."/>
            <person name="Ortet P."/>
            <person name="Marechal E."/>
            <person name="Cagnac O."/>
            <person name="Amato A."/>
        </authorList>
    </citation>
    <scope>NUCLEOTIDE SEQUENCE [LARGE SCALE GENOMIC DNA]</scope>
</reference>
<evidence type="ECO:0000256" key="3">
    <source>
        <dbReference type="ARBA" id="ARBA00022737"/>
    </source>
</evidence>
<feature type="domain" description="POLO box" evidence="9">
    <location>
        <begin position="277"/>
        <end position="356"/>
    </location>
</feature>
<keyword evidence="11" id="KW-1185">Reference proteome</keyword>
<gene>
    <name evidence="10" type="ORF">FCC1311_073932</name>
</gene>
<dbReference type="InterPro" id="IPR033701">
    <property type="entry name" value="POLO_box_1"/>
</dbReference>
<keyword evidence="4" id="KW-0547">Nucleotide-binding</keyword>
<feature type="domain" description="POLO box" evidence="9">
    <location>
        <begin position="402"/>
        <end position="480"/>
    </location>
</feature>
<dbReference type="InterPro" id="IPR000959">
    <property type="entry name" value="POLO_box_dom"/>
</dbReference>
<keyword evidence="5 10" id="KW-0418">Kinase</keyword>
<keyword evidence="3" id="KW-0677">Repeat</keyword>
<name>A0A2R5GJV3_9STRA</name>
<keyword evidence="2" id="KW-0808">Transferase</keyword>
<dbReference type="Pfam" id="PF00069">
    <property type="entry name" value="Pkinase"/>
    <property type="match status" value="1"/>
</dbReference>
<evidence type="ECO:0000256" key="6">
    <source>
        <dbReference type="ARBA" id="ARBA00022840"/>
    </source>
</evidence>
<comment type="caution">
    <text evidence="10">The sequence shown here is derived from an EMBL/GenBank/DDBJ whole genome shotgun (WGS) entry which is preliminary data.</text>
</comment>
<evidence type="ECO:0000313" key="10">
    <source>
        <dbReference type="EMBL" id="GBG31172.1"/>
    </source>
</evidence>
<keyword evidence="6" id="KW-0067">ATP-binding</keyword>
<dbReference type="Gene3D" id="3.30.1120.30">
    <property type="entry name" value="POLO box domain"/>
    <property type="match status" value="2"/>
</dbReference>
<proteinExistence type="predicted"/>
<dbReference type="InParanoid" id="A0A2R5GJV3"/>
<feature type="compositionally biased region" description="Polar residues" evidence="7">
    <location>
        <begin position="214"/>
        <end position="224"/>
    </location>
</feature>
<dbReference type="InterPro" id="IPR008271">
    <property type="entry name" value="Ser/Thr_kinase_AS"/>
</dbReference>
<dbReference type="Proteomes" id="UP000241890">
    <property type="component" value="Unassembled WGS sequence"/>
</dbReference>
<feature type="compositionally biased region" description="Basic residues" evidence="7">
    <location>
        <begin position="188"/>
        <end position="199"/>
    </location>
</feature>
<feature type="region of interest" description="Disordered" evidence="7">
    <location>
        <begin position="160"/>
        <end position="272"/>
    </location>
</feature>
<dbReference type="Pfam" id="PF00659">
    <property type="entry name" value="POLO_box"/>
    <property type="match status" value="2"/>
</dbReference>
<dbReference type="SUPFAM" id="SSF82615">
    <property type="entry name" value="Polo-box domain"/>
    <property type="match status" value="2"/>
</dbReference>
<dbReference type="OrthoDB" id="408964at2759"/>
<evidence type="ECO:0000259" key="8">
    <source>
        <dbReference type="PROSITE" id="PS50011"/>
    </source>
</evidence>
<dbReference type="InterPro" id="IPR036947">
    <property type="entry name" value="POLO_box_dom_sf"/>
</dbReference>
<dbReference type="GO" id="GO:0005634">
    <property type="term" value="C:nucleus"/>
    <property type="evidence" value="ECO:0007669"/>
    <property type="project" value="TreeGrafter"/>
</dbReference>
<evidence type="ECO:0000256" key="7">
    <source>
        <dbReference type="SAM" id="MobiDB-lite"/>
    </source>
</evidence>
<dbReference type="PANTHER" id="PTHR24345:SF0">
    <property type="entry name" value="CELL CYCLE SERINE_THREONINE-PROTEIN KINASE CDC5_MSD2"/>
    <property type="match status" value="1"/>
</dbReference>
<accession>A0A2R5GJV3</accession>
<evidence type="ECO:0000313" key="11">
    <source>
        <dbReference type="Proteomes" id="UP000241890"/>
    </source>
</evidence>
<keyword evidence="1" id="KW-0723">Serine/threonine-protein kinase</keyword>
<dbReference type="InterPro" id="IPR000719">
    <property type="entry name" value="Prot_kinase_dom"/>
</dbReference>
<organism evidence="10 11">
    <name type="scientific">Hondaea fermentalgiana</name>
    <dbReference type="NCBI Taxonomy" id="2315210"/>
    <lineage>
        <taxon>Eukaryota</taxon>
        <taxon>Sar</taxon>
        <taxon>Stramenopiles</taxon>
        <taxon>Bigyra</taxon>
        <taxon>Labyrinthulomycetes</taxon>
        <taxon>Thraustochytrida</taxon>
        <taxon>Thraustochytriidae</taxon>
        <taxon>Hondaea</taxon>
    </lineage>
</organism>
<dbReference type="EMBL" id="BEYU01000092">
    <property type="protein sequence ID" value="GBG31172.1"/>
    <property type="molecule type" value="Genomic_DNA"/>
</dbReference>
<evidence type="ECO:0000256" key="2">
    <source>
        <dbReference type="ARBA" id="ARBA00022679"/>
    </source>
</evidence>
<dbReference type="GO" id="GO:0004674">
    <property type="term" value="F:protein serine/threonine kinase activity"/>
    <property type="evidence" value="ECO:0007669"/>
    <property type="project" value="UniProtKB-KW"/>
</dbReference>
<evidence type="ECO:0000256" key="1">
    <source>
        <dbReference type="ARBA" id="ARBA00022527"/>
    </source>
</evidence>
<evidence type="ECO:0000259" key="9">
    <source>
        <dbReference type="PROSITE" id="PS50078"/>
    </source>
</evidence>
<feature type="domain" description="Protein kinase" evidence="8">
    <location>
        <begin position="1"/>
        <end position="152"/>
    </location>
</feature>
<dbReference type="GO" id="GO:0005524">
    <property type="term" value="F:ATP binding"/>
    <property type="evidence" value="ECO:0007669"/>
    <property type="project" value="UniProtKB-KW"/>
</dbReference>
<dbReference type="InterPro" id="IPR033695">
    <property type="entry name" value="POLO_box_2"/>
</dbReference>
<dbReference type="SUPFAM" id="SSF56112">
    <property type="entry name" value="Protein kinase-like (PK-like)"/>
    <property type="match status" value="1"/>
</dbReference>
<dbReference type="PROSITE" id="PS50078">
    <property type="entry name" value="POLO_BOX"/>
    <property type="match status" value="2"/>
</dbReference>
<feature type="compositionally biased region" description="Basic and acidic residues" evidence="7">
    <location>
        <begin position="200"/>
        <end position="209"/>
    </location>
</feature>